<dbReference type="RefSeq" id="WP_041503409.1">
    <property type="nucleotide sequence ID" value="NZ_JPIT01000018.1"/>
</dbReference>
<dbReference type="AlphaFoldDB" id="A0AB34R8I5"/>
<accession>A0AB34R8I5</accession>
<sequence length="209" mass="23250">MAGISITDSSNVLKTLKDCKITDANNVLKQVREIWATDANNVKRLVWQREVKRSFVLYWDPRSTISQQEEEQIIGTNLTGTLKSDPVTVNNFLVIAKMNQFAGSSVKEFMNNPWGEIKTLVLRSKLDYSLLYDLVIGLSFGPMADGRKILEVRAGGSGIETIEGVSDLTNYNWPDSTTVPIYMLIGHMDEPSDEAARLVLNSSYATGVI</sequence>
<dbReference type="EMBL" id="JPIT01000018">
    <property type="protein sequence ID" value="KIO45473.1"/>
    <property type="molecule type" value="Genomic_DNA"/>
</dbReference>
<dbReference type="Proteomes" id="UP000031937">
    <property type="component" value="Unassembled WGS sequence"/>
</dbReference>
<reference evidence="1 2" key="1">
    <citation type="submission" date="2014-07" db="EMBL/GenBank/DDBJ databases">
        <title>Porphyromonadaceae bacterium OUH 334697 = ATCC BAA-2682 = DSM 28341 draft genome.</title>
        <authorList>
            <person name="Sydenham T.V."/>
            <person name="Hasman H."/>
            <person name="Justesen U.S."/>
        </authorList>
    </citation>
    <scope>NUCLEOTIDE SEQUENCE [LARGE SCALE GENOMIC DNA]</scope>
    <source>
        <strain evidence="1 2">OUH 334697</strain>
    </source>
</reference>
<evidence type="ECO:0000313" key="2">
    <source>
        <dbReference type="Proteomes" id="UP000031937"/>
    </source>
</evidence>
<gene>
    <name evidence="1" type="ORF">IE90_08700</name>
</gene>
<comment type="caution">
    <text evidence="1">The sequence shown here is derived from an EMBL/GenBank/DDBJ whole genome shotgun (WGS) entry which is preliminary data.</text>
</comment>
<protein>
    <submittedName>
        <fullName evidence="1">Uncharacterized protein</fullName>
    </submittedName>
</protein>
<evidence type="ECO:0000313" key="1">
    <source>
        <dbReference type="EMBL" id="KIO45473.1"/>
    </source>
</evidence>
<organism evidence="1 2">
    <name type="scientific">Sanguibacteroides justesenii</name>
    <dbReference type="NCBI Taxonomy" id="1547597"/>
    <lineage>
        <taxon>Bacteria</taxon>
        <taxon>Pseudomonadati</taxon>
        <taxon>Bacteroidota</taxon>
        <taxon>Bacteroidia</taxon>
        <taxon>Bacteroidales</taxon>
        <taxon>Porphyromonadaceae</taxon>
        <taxon>Sanguibacteroides</taxon>
    </lineage>
</organism>
<proteinExistence type="predicted"/>
<name>A0AB34R8I5_9PORP</name>